<dbReference type="KEGG" id="cnan:A2G96_13235"/>
<dbReference type="STRING" id="1796606.A2G96_13235"/>
<evidence type="ECO:0000256" key="1">
    <source>
        <dbReference type="SAM" id="MobiDB-lite"/>
    </source>
</evidence>
<evidence type="ECO:0000313" key="2">
    <source>
        <dbReference type="EMBL" id="AMR78629.1"/>
    </source>
</evidence>
<name>A0A142JKL7_9BURK</name>
<gene>
    <name evidence="2" type="ORF">A2G96_13235</name>
</gene>
<dbReference type="EMBL" id="CP014844">
    <property type="protein sequence ID" value="AMR78629.1"/>
    <property type="molecule type" value="Genomic_DNA"/>
</dbReference>
<dbReference type="Proteomes" id="UP000075238">
    <property type="component" value="Chromosome 1"/>
</dbReference>
<proteinExistence type="predicted"/>
<sequence>MTTSTKDIIGPSDAEPERQFSDATPLPRDAALARWAHLKDAAINDRFGNQEQRIVGLIKGGVTKSQLIQFWRETKHLSWPGSYGQSPWETASDVGAALDAALRGEALSAYNRGIIYVVERTISALVAGEANRQAAAPRQKTMKM</sequence>
<feature type="region of interest" description="Disordered" evidence="1">
    <location>
        <begin position="1"/>
        <end position="23"/>
    </location>
</feature>
<dbReference type="AlphaFoldDB" id="A0A142JKL7"/>
<evidence type="ECO:0000313" key="3">
    <source>
        <dbReference type="Proteomes" id="UP000075238"/>
    </source>
</evidence>
<dbReference type="OrthoDB" id="8686847at2"/>
<accession>A0A142JKL7</accession>
<dbReference type="RefSeq" id="WP_062799892.1">
    <property type="nucleotide sequence ID" value="NZ_CP014844.1"/>
</dbReference>
<protein>
    <submittedName>
        <fullName evidence="2">Uncharacterized protein</fullName>
    </submittedName>
</protein>
<reference evidence="2 3" key="1">
    <citation type="submission" date="2016-03" db="EMBL/GenBank/DDBJ databases">
        <title>Complete genome sequence of a novel chlorpyrifos degrading bacterium, Cupriavidus nantongensis sp. X1.</title>
        <authorList>
            <person name="Fang L."/>
        </authorList>
    </citation>
    <scope>NUCLEOTIDE SEQUENCE [LARGE SCALE GENOMIC DNA]</scope>
    <source>
        <strain evidence="2 3">X1</strain>
    </source>
</reference>
<keyword evidence="3" id="KW-1185">Reference proteome</keyword>
<organism evidence="2 3">
    <name type="scientific">Cupriavidus nantongensis</name>
    <dbReference type="NCBI Taxonomy" id="1796606"/>
    <lineage>
        <taxon>Bacteria</taxon>
        <taxon>Pseudomonadati</taxon>
        <taxon>Pseudomonadota</taxon>
        <taxon>Betaproteobacteria</taxon>
        <taxon>Burkholderiales</taxon>
        <taxon>Burkholderiaceae</taxon>
        <taxon>Cupriavidus</taxon>
    </lineage>
</organism>